<keyword evidence="1" id="KW-0732">Signal</keyword>
<dbReference type="KEGG" id="alus:STSP2_00380"/>
<feature type="signal peptide" evidence="1">
    <location>
        <begin position="1"/>
        <end position="19"/>
    </location>
</feature>
<dbReference type="RefSeq" id="WP_146659321.1">
    <property type="nucleotide sequence ID" value="NZ_CP019791.1"/>
</dbReference>
<dbReference type="EMBL" id="CP019791">
    <property type="protein sequence ID" value="AQT67237.1"/>
    <property type="molecule type" value="Genomic_DNA"/>
</dbReference>
<evidence type="ECO:0000256" key="1">
    <source>
        <dbReference type="SAM" id="SignalP"/>
    </source>
</evidence>
<sequence precursor="true">MGRKIVCAAGVFVLAVLFAGGCADGWERCEAEEGEISPRLGRLKENYEVEGEKQSFEVKWRYRGEGLELSRERVDVYDERRSGMDEFGADGFGGF</sequence>
<accession>A0A1U9NHI7</accession>
<dbReference type="PROSITE" id="PS51257">
    <property type="entry name" value="PROKAR_LIPOPROTEIN"/>
    <property type="match status" value="1"/>
</dbReference>
<protein>
    <recommendedName>
        <fullName evidence="4">Lipoprotein</fullName>
    </recommendedName>
</protein>
<dbReference type="Proteomes" id="UP000189674">
    <property type="component" value="Chromosome"/>
</dbReference>
<gene>
    <name evidence="2" type="ORF">STSP2_00380</name>
</gene>
<reference evidence="3" key="1">
    <citation type="submission" date="2017-02" db="EMBL/GenBank/DDBJ databases">
        <title>Comparative genomics and description of representatives of a novel lineage of planctomycetes thriving in anoxic sediments.</title>
        <authorList>
            <person name="Spring S."/>
            <person name="Bunk B."/>
            <person name="Sproer C."/>
        </authorList>
    </citation>
    <scope>NUCLEOTIDE SEQUENCE [LARGE SCALE GENOMIC DNA]</scope>
    <source>
        <strain evidence="3">ST-NAGAB-D1</strain>
    </source>
</reference>
<proteinExistence type="predicted"/>
<keyword evidence="3" id="KW-1185">Reference proteome</keyword>
<organism evidence="2 3">
    <name type="scientific">Anaerohalosphaera lusitana</name>
    <dbReference type="NCBI Taxonomy" id="1936003"/>
    <lineage>
        <taxon>Bacteria</taxon>
        <taxon>Pseudomonadati</taxon>
        <taxon>Planctomycetota</taxon>
        <taxon>Phycisphaerae</taxon>
        <taxon>Sedimentisphaerales</taxon>
        <taxon>Anaerohalosphaeraceae</taxon>
        <taxon>Anaerohalosphaera</taxon>
    </lineage>
</organism>
<name>A0A1U9NHI7_9BACT</name>
<evidence type="ECO:0000313" key="3">
    <source>
        <dbReference type="Proteomes" id="UP000189674"/>
    </source>
</evidence>
<feature type="chain" id="PRO_5012211444" description="Lipoprotein" evidence="1">
    <location>
        <begin position="20"/>
        <end position="95"/>
    </location>
</feature>
<dbReference type="AlphaFoldDB" id="A0A1U9NHI7"/>
<evidence type="ECO:0000313" key="2">
    <source>
        <dbReference type="EMBL" id="AQT67237.1"/>
    </source>
</evidence>
<dbReference type="STRING" id="1936003.STSP2_00380"/>
<evidence type="ECO:0008006" key="4">
    <source>
        <dbReference type="Google" id="ProtNLM"/>
    </source>
</evidence>